<gene>
    <name evidence="1" type="ORF">FYJ91_16590</name>
</gene>
<evidence type="ECO:0000313" key="2">
    <source>
        <dbReference type="Proteomes" id="UP000322077"/>
    </source>
</evidence>
<dbReference type="RefSeq" id="WP_149523437.1">
    <property type="nucleotide sequence ID" value="NZ_VTOU01000004.1"/>
</dbReference>
<dbReference type="AlphaFoldDB" id="A0A5D9C132"/>
<evidence type="ECO:0000313" key="1">
    <source>
        <dbReference type="EMBL" id="TZG24897.1"/>
    </source>
</evidence>
<keyword evidence="2" id="KW-1185">Reference proteome</keyword>
<dbReference type="EMBL" id="VTOU01000004">
    <property type="protein sequence ID" value="TZG24897.1"/>
    <property type="molecule type" value="Genomic_DNA"/>
</dbReference>
<dbReference type="Proteomes" id="UP000322077">
    <property type="component" value="Unassembled WGS sequence"/>
</dbReference>
<comment type="caution">
    <text evidence="1">The sequence shown here is derived from an EMBL/GenBank/DDBJ whole genome shotgun (WGS) entry which is preliminary data.</text>
</comment>
<accession>A0A5D9C132</accession>
<protein>
    <submittedName>
        <fullName evidence="1">Uncharacterized protein</fullName>
    </submittedName>
</protein>
<name>A0A5D9C132_9SPHN</name>
<organism evidence="1 2">
    <name type="scientific">Sphingomonas montanisoli</name>
    <dbReference type="NCBI Taxonomy" id="2606412"/>
    <lineage>
        <taxon>Bacteria</taxon>
        <taxon>Pseudomonadati</taxon>
        <taxon>Pseudomonadota</taxon>
        <taxon>Alphaproteobacteria</taxon>
        <taxon>Sphingomonadales</taxon>
        <taxon>Sphingomonadaceae</taxon>
        <taxon>Sphingomonas</taxon>
    </lineage>
</organism>
<reference evidence="1 2" key="1">
    <citation type="submission" date="2019-08" db="EMBL/GenBank/DDBJ databases">
        <authorList>
            <person name="Wang G."/>
            <person name="Xu Z."/>
        </authorList>
    </citation>
    <scope>NUCLEOTIDE SEQUENCE [LARGE SCALE GENOMIC DNA]</scope>
    <source>
        <strain evidence="1 2">ZX</strain>
    </source>
</reference>
<sequence length="125" mass="13919">MTSYFGRFGSPPEEIGLPERCYITPSKPNNWRGGKDKDARFTRAQLGVMEQLGMDPATTEVVVVRSTATYREEHVGSGPQPIYVMPCPVLEHRPNGFRLVISPSGYRDLVHESGDLSIKKGRGRV</sequence>
<proteinExistence type="predicted"/>